<feature type="domain" description="Glycosyl transferase family 25" evidence="1">
    <location>
        <begin position="5"/>
        <end position="167"/>
    </location>
</feature>
<evidence type="ECO:0000313" key="3">
    <source>
        <dbReference type="Proteomes" id="UP000199758"/>
    </source>
</evidence>
<evidence type="ECO:0000259" key="1">
    <source>
        <dbReference type="Pfam" id="PF01755"/>
    </source>
</evidence>
<dbReference type="CDD" id="cd06532">
    <property type="entry name" value="Glyco_transf_25"/>
    <property type="match status" value="1"/>
</dbReference>
<name>A0A1M5P3M1_9GAMM</name>
<dbReference type="RefSeq" id="WP_072897062.1">
    <property type="nucleotide sequence ID" value="NZ_FQWZ01000004.1"/>
</dbReference>
<accession>A0A1M5P3M1</accession>
<organism evidence="2 3">
    <name type="scientific">Hydrocarboniphaga daqingensis</name>
    <dbReference type="NCBI Taxonomy" id="490188"/>
    <lineage>
        <taxon>Bacteria</taxon>
        <taxon>Pseudomonadati</taxon>
        <taxon>Pseudomonadota</taxon>
        <taxon>Gammaproteobacteria</taxon>
        <taxon>Nevskiales</taxon>
        <taxon>Nevskiaceae</taxon>
        <taxon>Hydrocarboniphaga</taxon>
    </lineage>
</organism>
<proteinExistence type="predicted"/>
<dbReference type="OrthoDB" id="9816113at2"/>
<dbReference type="EMBL" id="FQWZ01000004">
    <property type="protein sequence ID" value="SHG96307.1"/>
    <property type="molecule type" value="Genomic_DNA"/>
</dbReference>
<sequence>MNSINFFFINLQRRPDRRYAIERQCERLGINAVFVEAFDAQQLPAPPASALSSGEIACYRSHHRVWSMLVEQQLARAVVFEDDIELDARLDAVCRELAALPLDVDLVRLGSLMPVRGSRVATLSSGHQLVAPSCNGSGAHAYFLTRAGARSLLARFGEPRQPVDRVMDQAWRNGLRALVVAPALATPIDALGSDIASCGRRAPRAPRAAWLMRKLERHWRRARAMAWAWQLRSRLHPAVPRLTGRRALPI</sequence>
<keyword evidence="2" id="KW-0808">Transferase</keyword>
<keyword evidence="3" id="KW-1185">Reference proteome</keyword>
<dbReference type="GO" id="GO:0016740">
    <property type="term" value="F:transferase activity"/>
    <property type="evidence" value="ECO:0007669"/>
    <property type="project" value="UniProtKB-KW"/>
</dbReference>
<protein>
    <submittedName>
        <fullName evidence="2">Glycosyltransferase involved in LPS biosynthesis, GR25 family</fullName>
    </submittedName>
</protein>
<reference evidence="2 3" key="1">
    <citation type="submission" date="2016-11" db="EMBL/GenBank/DDBJ databases">
        <authorList>
            <person name="Jaros S."/>
            <person name="Januszkiewicz K."/>
            <person name="Wedrychowicz H."/>
        </authorList>
    </citation>
    <scope>NUCLEOTIDE SEQUENCE [LARGE SCALE GENOMIC DNA]</scope>
    <source>
        <strain evidence="2 3">CGMCC 1.7049</strain>
    </source>
</reference>
<evidence type="ECO:0000313" key="2">
    <source>
        <dbReference type="EMBL" id="SHG96307.1"/>
    </source>
</evidence>
<dbReference type="Pfam" id="PF01755">
    <property type="entry name" value="Glyco_transf_25"/>
    <property type="match status" value="1"/>
</dbReference>
<gene>
    <name evidence="2" type="ORF">SAMN04488068_2003</name>
</gene>
<dbReference type="AlphaFoldDB" id="A0A1M5P3M1"/>
<dbReference type="Proteomes" id="UP000199758">
    <property type="component" value="Unassembled WGS sequence"/>
</dbReference>
<dbReference type="STRING" id="490188.SAMN04488068_2003"/>
<dbReference type="InterPro" id="IPR002654">
    <property type="entry name" value="Glyco_trans_25"/>
</dbReference>